<evidence type="ECO:0000259" key="7">
    <source>
        <dbReference type="PROSITE" id="PS51225"/>
    </source>
</evidence>
<dbReference type="GO" id="GO:0016020">
    <property type="term" value="C:membrane"/>
    <property type="evidence" value="ECO:0007669"/>
    <property type="project" value="UniProtKB-SubCell"/>
</dbReference>
<evidence type="ECO:0000313" key="8">
    <source>
        <dbReference type="Proteomes" id="UP000887575"/>
    </source>
</evidence>
<evidence type="ECO:0000256" key="3">
    <source>
        <dbReference type="ARBA" id="ARBA00022989"/>
    </source>
</evidence>
<proteinExistence type="predicted"/>
<keyword evidence="3 6" id="KW-1133">Transmembrane helix</keyword>
<comment type="subcellular location">
    <subcellularLocation>
        <location evidence="1">Membrane</location>
        <topology evidence="1">Multi-pass membrane protein</topology>
    </subcellularLocation>
</comment>
<evidence type="ECO:0000256" key="2">
    <source>
        <dbReference type="ARBA" id="ARBA00022692"/>
    </source>
</evidence>
<evidence type="ECO:0000313" key="9">
    <source>
        <dbReference type="WBParaSite" id="MBELARI_LOCUS19737"/>
    </source>
</evidence>
<evidence type="ECO:0000256" key="6">
    <source>
        <dbReference type="SAM" id="Phobius"/>
    </source>
</evidence>
<sequence length="153" mass="16725">MAFGDLKQLPHLLKPLTLGLAILLFIFVLVSHAAWYPVLITCILLVFTLAMMLCFSFDVTFVQSPMWPKVEMVYSLVWTILSLLGGLLMFIQAFNHDPFGAVICVGLFAFQAIVWAFNAFQMWRGAPMTGGDVGGNQATAQPPFPGTGVNPGV</sequence>
<dbReference type="WBParaSite" id="MBELARI_LOCUS19737">
    <property type="protein sequence ID" value="MBELARI_LOCUS19737"/>
    <property type="gene ID" value="MBELARI_LOCUS19737"/>
</dbReference>
<feature type="domain" description="MARVEL" evidence="7">
    <location>
        <begin position="5"/>
        <end position="127"/>
    </location>
</feature>
<reference evidence="9" key="1">
    <citation type="submission" date="2024-02" db="UniProtKB">
        <authorList>
            <consortium name="WormBaseParasite"/>
        </authorList>
    </citation>
    <scope>IDENTIFICATION</scope>
</reference>
<organism evidence="8 9">
    <name type="scientific">Mesorhabditis belari</name>
    <dbReference type="NCBI Taxonomy" id="2138241"/>
    <lineage>
        <taxon>Eukaryota</taxon>
        <taxon>Metazoa</taxon>
        <taxon>Ecdysozoa</taxon>
        <taxon>Nematoda</taxon>
        <taxon>Chromadorea</taxon>
        <taxon>Rhabditida</taxon>
        <taxon>Rhabditina</taxon>
        <taxon>Rhabditomorpha</taxon>
        <taxon>Rhabditoidea</taxon>
        <taxon>Rhabditidae</taxon>
        <taxon>Mesorhabditinae</taxon>
        <taxon>Mesorhabditis</taxon>
    </lineage>
</organism>
<feature type="transmembrane region" description="Helical" evidence="6">
    <location>
        <begin position="36"/>
        <end position="61"/>
    </location>
</feature>
<keyword evidence="4 5" id="KW-0472">Membrane</keyword>
<evidence type="ECO:0000256" key="5">
    <source>
        <dbReference type="PROSITE-ProRule" id="PRU00581"/>
    </source>
</evidence>
<feature type="transmembrane region" description="Helical" evidence="6">
    <location>
        <begin position="12"/>
        <end position="30"/>
    </location>
</feature>
<feature type="transmembrane region" description="Helical" evidence="6">
    <location>
        <begin position="73"/>
        <end position="93"/>
    </location>
</feature>
<feature type="transmembrane region" description="Helical" evidence="6">
    <location>
        <begin position="99"/>
        <end position="120"/>
    </location>
</feature>
<protein>
    <submittedName>
        <fullName evidence="9">MARVEL domain-containing protein</fullName>
    </submittedName>
</protein>
<dbReference type="Proteomes" id="UP000887575">
    <property type="component" value="Unassembled WGS sequence"/>
</dbReference>
<keyword evidence="2 5" id="KW-0812">Transmembrane</keyword>
<evidence type="ECO:0000256" key="4">
    <source>
        <dbReference type="ARBA" id="ARBA00023136"/>
    </source>
</evidence>
<accession>A0AAF3EZW5</accession>
<evidence type="ECO:0000256" key="1">
    <source>
        <dbReference type="ARBA" id="ARBA00004141"/>
    </source>
</evidence>
<dbReference type="AlphaFoldDB" id="A0AAF3EZW5"/>
<dbReference type="InterPro" id="IPR008253">
    <property type="entry name" value="Marvel"/>
</dbReference>
<dbReference type="PROSITE" id="PS51225">
    <property type="entry name" value="MARVEL"/>
    <property type="match status" value="1"/>
</dbReference>
<keyword evidence="8" id="KW-1185">Reference proteome</keyword>
<name>A0AAF3EZW5_9BILA</name>